<organism evidence="9 10">
    <name type="scientific">Acidovorax temperans</name>
    <dbReference type="NCBI Taxonomy" id="80878"/>
    <lineage>
        <taxon>Bacteria</taxon>
        <taxon>Pseudomonadati</taxon>
        <taxon>Pseudomonadota</taxon>
        <taxon>Betaproteobacteria</taxon>
        <taxon>Burkholderiales</taxon>
        <taxon>Comamonadaceae</taxon>
        <taxon>Acidovorax</taxon>
    </lineage>
</organism>
<dbReference type="STRING" id="80878.RP29_05645"/>
<evidence type="ECO:0000256" key="3">
    <source>
        <dbReference type="ARBA" id="ARBA00022795"/>
    </source>
</evidence>
<proteinExistence type="inferred from homology"/>
<dbReference type="Pfam" id="PF03963">
    <property type="entry name" value="FlgD"/>
    <property type="match status" value="1"/>
</dbReference>
<dbReference type="Pfam" id="PF13861">
    <property type="entry name" value="FLgD_tudor"/>
    <property type="match status" value="1"/>
</dbReference>
<feature type="compositionally biased region" description="Low complexity" evidence="6">
    <location>
        <begin position="1"/>
        <end position="17"/>
    </location>
</feature>
<keyword evidence="9" id="KW-0966">Cell projection</keyword>
<evidence type="ECO:0000256" key="4">
    <source>
        <dbReference type="ARBA" id="ARBA00024746"/>
    </source>
</evidence>
<evidence type="ECO:0000256" key="6">
    <source>
        <dbReference type="SAM" id="MobiDB-lite"/>
    </source>
</evidence>
<dbReference type="InterPro" id="IPR005648">
    <property type="entry name" value="FlgD"/>
</dbReference>
<keyword evidence="9" id="KW-0969">Cilium</keyword>
<feature type="region of interest" description="Disordered" evidence="6">
    <location>
        <begin position="1"/>
        <end position="26"/>
    </location>
</feature>
<evidence type="ECO:0000259" key="8">
    <source>
        <dbReference type="Pfam" id="PF13861"/>
    </source>
</evidence>
<dbReference type="AlphaFoldDB" id="A0A0D7KBP0"/>
<reference evidence="9 10" key="1">
    <citation type="submission" date="2014-12" db="EMBL/GenBank/DDBJ databases">
        <title>Isolation of bacteria from lake water.</title>
        <authorList>
            <person name="Sheng K.-Y."/>
            <person name="Chin P.-S."/>
            <person name="Chan K.-G."/>
            <person name="Tan G.S."/>
        </authorList>
    </citation>
    <scope>NUCLEOTIDE SEQUENCE [LARGE SCALE GENOMIC DNA]</scope>
    <source>
        <strain evidence="9 10">KY4</strain>
    </source>
</reference>
<dbReference type="RefSeq" id="WP_044396659.1">
    <property type="nucleotide sequence ID" value="NZ_JXYQ01000013.1"/>
</dbReference>
<gene>
    <name evidence="9" type="ORF">RP29_05645</name>
</gene>
<evidence type="ECO:0000259" key="7">
    <source>
        <dbReference type="Pfam" id="PF13860"/>
    </source>
</evidence>
<evidence type="ECO:0000313" key="9">
    <source>
        <dbReference type="EMBL" id="KJA11429.1"/>
    </source>
</evidence>
<dbReference type="Proteomes" id="UP000032566">
    <property type="component" value="Unassembled WGS sequence"/>
</dbReference>
<keyword evidence="9" id="KW-0282">Flagellum</keyword>
<evidence type="ECO:0000256" key="1">
    <source>
        <dbReference type="ARBA" id="ARBA00010577"/>
    </source>
</evidence>
<evidence type="ECO:0000256" key="2">
    <source>
        <dbReference type="ARBA" id="ARBA00016013"/>
    </source>
</evidence>
<dbReference type="PATRIC" id="fig|80878.5.peg.431"/>
<accession>A0A0D7KBP0</accession>
<dbReference type="Gene3D" id="2.60.40.4070">
    <property type="match status" value="1"/>
</dbReference>
<dbReference type="InterPro" id="IPR025963">
    <property type="entry name" value="FLgD_Tudor"/>
</dbReference>
<evidence type="ECO:0000313" key="10">
    <source>
        <dbReference type="Proteomes" id="UP000032566"/>
    </source>
</evidence>
<dbReference type="InterPro" id="IPR025965">
    <property type="entry name" value="FlgD/Vpr_Ig-like"/>
</dbReference>
<comment type="similarity">
    <text evidence="1 5">Belongs to the FlgD family.</text>
</comment>
<dbReference type="Pfam" id="PF13860">
    <property type="entry name" value="FlgD_ig"/>
    <property type="match status" value="1"/>
</dbReference>
<comment type="caution">
    <text evidence="9">The sequence shown here is derived from an EMBL/GenBank/DDBJ whole genome shotgun (WGS) entry which is preliminary data.</text>
</comment>
<protein>
    <recommendedName>
        <fullName evidence="2 5">Basal-body rod modification protein FlgD</fullName>
    </recommendedName>
</protein>
<dbReference type="Gene3D" id="2.30.30.910">
    <property type="match status" value="1"/>
</dbReference>
<dbReference type="GO" id="GO:0044781">
    <property type="term" value="P:bacterial-type flagellum organization"/>
    <property type="evidence" value="ECO:0007669"/>
    <property type="project" value="UniProtKB-UniRule"/>
</dbReference>
<name>A0A0D7KBP0_9BURK</name>
<keyword evidence="3 5" id="KW-1005">Bacterial flagellum biogenesis</keyword>
<dbReference type="OrthoDB" id="9785233at2"/>
<sequence length="218" mass="22711">MIISPTQTTAGTTTGNTKASDPNTDPAAAQDRFLKLLVAQLNNQDPMNPLDNAQMTSQMAQINTVTGIQQLNQTMASMAAQLNSLQVMQGTALVGRSVLTEGSTVTIDDKTGKGGFELASAATSVKVEIVNANGQVVDTVDMGGQGAGRHLFNWDSSKYAGSTDGLRFRVTALNGNTQVGTTSLALSKVVAAGAEDGQLMLNLSNGQAIRYTDIKAMV</sequence>
<feature type="domain" description="FlgD Tudor-like" evidence="8">
    <location>
        <begin position="86"/>
        <end position="215"/>
    </location>
</feature>
<dbReference type="EMBL" id="JXYQ01000013">
    <property type="protein sequence ID" value="KJA11429.1"/>
    <property type="molecule type" value="Genomic_DNA"/>
</dbReference>
<keyword evidence="10" id="KW-1185">Reference proteome</keyword>
<comment type="function">
    <text evidence="4 5">Required for flagellar hook formation. May act as a scaffolding protein.</text>
</comment>
<feature type="domain" description="FlgD/Vpr Ig-like" evidence="7">
    <location>
        <begin position="103"/>
        <end position="165"/>
    </location>
</feature>
<evidence type="ECO:0000256" key="5">
    <source>
        <dbReference type="RuleBase" id="RU362076"/>
    </source>
</evidence>